<proteinExistence type="predicted"/>
<feature type="region of interest" description="Disordered" evidence="1">
    <location>
        <begin position="111"/>
        <end position="135"/>
    </location>
</feature>
<dbReference type="EMBL" id="ABNSCA010000003">
    <property type="protein sequence ID" value="ELN6932111.1"/>
    <property type="molecule type" value="Genomic_DNA"/>
</dbReference>
<dbReference type="InterPro" id="IPR020483">
    <property type="entry name" value="Uncharacterised_YgbA"/>
</dbReference>
<name>A0AAI9CTH8_9VIBR</name>
<accession>A0AAI9CTH8</accession>
<dbReference type="NCBIfam" id="NF007714">
    <property type="entry name" value="PRK10410.1-2"/>
    <property type="match status" value="1"/>
</dbReference>
<sequence length="135" mass="15317">MKQPPSPSLLLTGSLATEFKTVSYMVAMYCQAHHQSERVLCQSCQALLDYAETRLDRCPYGQAKPACNRCPIHCYKPEPKAQMRDVMRYGGPRMLIAHPILAIRHLWSERKPVPGKPAPESSNRHQRMAKKSSPQ</sequence>
<dbReference type="Proteomes" id="UP001253463">
    <property type="component" value="Unassembled WGS sequence"/>
</dbReference>
<organism evidence="2 3">
    <name type="scientific">Vibrio navarrensis</name>
    <dbReference type="NCBI Taxonomy" id="29495"/>
    <lineage>
        <taxon>Bacteria</taxon>
        <taxon>Pseudomonadati</taxon>
        <taxon>Pseudomonadota</taxon>
        <taxon>Gammaproteobacteria</taxon>
        <taxon>Vibrionales</taxon>
        <taxon>Vibrionaceae</taxon>
        <taxon>Vibrio</taxon>
    </lineage>
</organism>
<gene>
    <name evidence="2" type="ORF">RZY48_001492</name>
</gene>
<protein>
    <submittedName>
        <fullName evidence="2">Nitrous oxide-stimulated promoter family protein</fullName>
    </submittedName>
</protein>
<evidence type="ECO:0000256" key="1">
    <source>
        <dbReference type="SAM" id="MobiDB-lite"/>
    </source>
</evidence>
<dbReference type="AlphaFoldDB" id="A0AAI9CTH8"/>
<evidence type="ECO:0000313" key="3">
    <source>
        <dbReference type="Proteomes" id="UP001253463"/>
    </source>
</evidence>
<comment type="caution">
    <text evidence="2">The sequence shown here is derived from an EMBL/GenBank/DDBJ whole genome shotgun (WGS) entry which is preliminary data.</text>
</comment>
<dbReference type="NCBIfam" id="NF007715">
    <property type="entry name" value="PRK10410.1-3"/>
    <property type="match status" value="1"/>
</dbReference>
<feature type="compositionally biased region" description="Basic residues" evidence="1">
    <location>
        <begin position="124"/>
        <end position="135"/>
    </location>
</feature>
<reference evidence="2" key="1">
    <citation type="submission" date="2023-10" db="EMBL/GenBank/DDBJ databases">
        <authorList>
            <consortium name="PulseNet: The National Subtyping Network for Foodborne Disease Surveillance"/>
        </authorList>
    </citation>
    <scope>NUCLEOTIDE SEQUENCE</scope>
    <source>
        <strain evidence="2">PNUSAV004886</strain>
    </source>
</reference>
<evidence type="ECO:0000313" key="2">
    <source>
        <dbReference type="EMBL" id="ELN6932111.1"/>
    </source>
</evidence>
<dbReference type="Pfam" id="PF11756">
    <property type="entry name" value="YgbA_NO"/>
    <property type="match status" value="1"/>
</dbReference>